<evidence type="ECO:0000313" key="5">
    <source>
        <dbReference type="EMBL" id="KAF0732743.1"/>
    </source>
</evidence>
<feature type="domain" description="FLYWCH-type" evidence="4">
    <location>
        <begin position="6"/>
        <end position="66"/>
    </location>
</feature>
<proteinExistence type="predicted"/>
<dbReference type="EMBL" id="VUJU01008296">
    <property type="protein sequence ID" value="KAF0732743.1"/>
    <property type="molecule type" value="Genomic_DNA"/>
</dbReference>
<evidence type="ECO:0000259" key="4">
    <source>
        <dbReference type="Pfam" id="PF04500"/>
    </source>
</evidence>
<evidence type="ECO:0000256" key="2">
    <source>
        <dbReference type="ARBA" id="ARBA00022771"/>
    </source>
</evidence>
<dbReference type="AlphaFoldDB" id="A0A6G0WYZ9"/>
<evidence type="ECO:0000256" key="1">
    <source>
        <dbReference type="ARBA" id="ARBA00022723"/>
    </source>
</evidence>
<keyword evidence="1" id="KW-0479">Metal-binding</keyword>
<keyword evidence="3" id="KW-0862">Zinc</keyword>
<keyword evidence="6" id="KW-1185">Reference proteome</keyword>
<name>A0A6G0WYZ9_APHCR</name>
<accession>A0A6G0WYZ9</accession>
<evidence type="ECO:0000313" key="6">
    <source>
        <dbReference type="Proteomes" id="UP000478052"/>
    </source>
</evidence>
<comment type="caution">
    <text evidence="5">The sequence shown here is derived from an EMBL/GenBank/DDBJ whole genome shotgun (WGS) entry which is preliminary data.</text>
</comment>
<sequence length="105" mass="12289">MSEIQFITSERGRSLIVYKLFKYYFERTLIVTGEKKWRCCIKKCPAYIKILEPSNLITSSNENHNHESCSEQMIQHQQLSTSVKRKATDNPHDKPSKVLIQCLNN</sequence>
<keyword evidence="2" id="KW-0863">Zinc-finger</keyword>
<dbReference type="Pfam" id="PF04500">
    <property type="entry name" value="FLYWCH"/>
    <property type="match status" value="1"/>
</dbReference>
<protein>
    <recommendedName>
        <fullName evidence="4">FLYWCH-type domain-containing protein</fullName>
    </recommendedName>
</protein>
<reference evidence="5 6" key="1">
    <citation type="submission" date="2019-08" db="EMBL/GenBank/DDBJ databases">
        <title>Whole genome of Aphis craccivora.</title>
        <authorList>
            <person name="Voronova N.V."/>
            <person name="Shulinski R.S."/>
            <person name="Bandarenka Y.V."/>
            <person name="Zhorov D.G."/>
            <person name="Warner D."/>
        </authorList>
    </citation>
    <scope>NUCLEOTIDE SEQUENCE [LARGE SCALE GENOMIC DNA]</scope>
    <source>
        <strain evidence="5">180601</strain>
        <tissue evidence="5">Whole Body</tissue>
    </source>
</reference>
<organism evidence="5 6">
    <name type="scientific">Aphis craccivora</name>
    <name type="common">Cowpea aphid</name>
    <dbReference type="NCBI Taxonomy" id="307492"/>
    <lineage>
        <taxon>Eukaryota</taxon>
        <taxon>Metazoa</taxon>
        <taxon>Ecdysozoa</taxon>
        <taxon>Arthropoda</taxon>
        <taxon>Hexapoda</taxon>
        <taxon>Insecta</taxon>
        <taxon>Pterygota</taxon>
        <taxon>Neoptera</taxon>
        <taxon>Paraneoptera</taxon>
        <taxon>Hemiptera</taxon>
        <taxon>Sternorrhyncha</taxon>
        <taxon>Aphidomorpha</taxon>
        <taxon>Aphidoidea</taxon>
        <taxon>Aphididae</taxon>
        <taxon>Aphidini</taxon>
        <taxon>Aphis</taxon>
        <taxon>Aphis</taxon>
    </lineage>
</organism>
<gene>
    <name evidence="5" type="ORF">FWK35_00029433</name>
</gene>
<dbReference type="Gene3D" id="2.20.25.240">
    <property type="match status" value="1"/>
</dbReference>
<dbReference type="InterPro" id="IPR007588">
    <property type="entry name" value="Znf_FLYWCH"/>
</dbReference>
<dbReference type="GO" id="GO:0008270">
    <property type="term" value="F:zinc ion binding"/>
    <property type="evidence" value="ECO:0007669"/>
    <property type="project" value="UniProtKB-KW"/>
</dbReference>
<evidence type="ECO:0000256" key="3">
    <source>
        <dbReference type="ARBA" id="ARBA00022833"/>
    </source>
</evidence>
<dbReference type="OrthoDB" id="7761241at2759"/>
<dbReference type="Proteomes" id="UP000478052">
    <property type="component" value="Unassembled WGS sequence"/>
</dbReference>